<dbReference type="SUPFAM" id="SSF69360">
    <property type="entry name" value="Cell wall binding repeat"/>
    <property type="match status" value="1"/>
</dbReference>
<feature type="repeat" description="Cell wall-binding" evidence="2">
    <location>
        <begin position="319"/>
        <end position="338"/>
    </location>
</feature>
<gene>
    <name evidence="4" type="ORF">HGI39_00605</name>
</gene>
<reference evidence="4" key="2">
    <citation type="journal article" date="2022" name="Nat. Biotechnol.">
        <title>Carbon-negative production of acetone and isopropanol by gas fermentation at industrial pilot scale.</title>
        <authorList>
            <person name="Liew F.E."/>
            <person name="Nogle R."/>
            <person name="Abdalla T."/>
            <person name="Rasor B.J."/>
            <person name="Canter C."/>
            <person name="Jensen R.O."/>
            <person name="Wang L."/>
            <person name="Strutz J."/>
            <person name="Chirania P."/>
            <person name="De Tissera S."/>
            <person name="Mueller A.P."/>
            <person name="Ruan Z."/>
            <person name="Gao A."/>
            <person name="Tran L."/>
            <person name="Engle N.L."/>
            <person name="Bromley J.C."/>
            <person name="Daniell J."/>
            <person name="Conrado R."/>
            <person name="Tschaplinski T.J."/>
            <person name="Giannone R.J."/>
            <person name="Hettich R.L."/>
            <person name="Karim A.S."/>
            <person name="Simpson S.D."/>
            <person name="Brown S.D."/>
            <person name="Leang C."/>
            <person name="Jewett M.C."/>
            <person name="Kopke M."/>
        </authorList>
    </citation>
    <scope>NUCLEOTIDE SEQUENCE</scope>
    <source>
        <strain evidence="4">DJ015</strain>
    </source>
</reference>
<evidence type="ECO:0000259" key="3">
    <source>
        <dbReference type="Pfam" id="PF12733"/>
    </source>
</evidence>
<dbReference type="Pfam" id="PF19127">
    <property type="entry name" value="Choline_bind_3"/>
    <property type="match status" value="1"/>
</dbReference>
<evidence type="ECO:0000313" key="5">
    <source>
        <dbReference type="Proteomes" id="UP001194098"/>
    </source>
</evidence>
<feature type="repeat" description="Cell wall-binding" evidence="2">
    <location>
        <begin position="339"/>
        <end position="359"/>
    </location>
</feature>
<name>A0AAW3W2U7_CLOBE</name>
<proteinExistence type="predicted"/>
<evidence type="ECO:0000313" key="4">
    <source>
        <dbReference type="EMBL" id="MBC2473229.1"/>
    </source>
</evidence>
<dbReference type="InterPro" id="IPR018337">
    <property type="entry name" value="Cell_wall/Cho-bd_repeat"/>
</dbReference>
<dbReference type="Gene3D" id="2.10.270.10">
    <property type="entry name" value="Cholin Binding"/>
    <property type="match status" value="1"/>
</dbReference>
<dbReference type="RefSeq" id="WP_171779564.1">
    <property type="nucleotide sequence ID" value="NZ_JABAGV010000001.1"/>
</dbReference>
<evidence type="ECO:0000256" key="2">
    <source>
        <dbReference type="PROSITE-ProRule" id="PRU00591"/>
    </source>
</evidence>
<accession>A0AAW3W2U7</accession>
<comment type="caution">
    <text evidence="4">The sequence shown here is derived from an EMBL/GenBank/DDBJ whole genome shotgun (WGS) entry which is preliminary data.</text>
</comment>
<reference evidence="4" key="1">
    <citation type="submission" date="2020-04" db="EMBL/GenBank/DDBJ databases">
        <authorList>
            <person name="Brown S."/>
        </authorList>
    </citation>
    <scope>NUCLEOTIDE SEQUENCE</scope>
    <source>
        <strain evidence="4">DJ015</strain>
    </source>
</reference>
<dbReference type="PROSITE" id="PS51170">
    <property type="entry name" value="CW"/>
    <property type="match status" value="2"/>
</dbReference>
<feature type="domain" description="Cadherin-like beta-sandwich-like" evidence="3">
    <location>
        <begin position="197"/>
        <end position="280"/>
    </location>
</feature>
<dbReference type="EMBL" id="JABAGV010000001">
    <property type="protein sequence ID" value="MBC2473229.1"/>
    <property type="molecule type" value="Genomic_DNA"/>
</dbReference>
<protein>
    <submittedName>
        <fullName evidence="4">Cell wall-binding protein</fullName>
    </submittedName>
</protein>
<evidence type="ECO:0000256" key="1">
    <source>
        <dbReference type="ARBA" id="ARBA00022737"/>
    </source>
</evidence>
<dbReference type="Pfam" id="PF12733">
    <property type="entry name" value="Cadherin-like"/>
    <property type="match status" value="1"/>
</dbReference>
<dbReference type="InterPro" id="IPR025883">
    <property type="entry name" value="Cadherin-like_domain"/>
</dbReference>
<dbReference type="AlphaFoldDB" id="A0AAW3W2U7"/>
<organism evidence="4 5">
    <name type="scientific">Clostridium beijerinckii</name>
    <name type="common">Clostridium MP</name>
    <dbReference type="NCBI Taxonomy" id="1520"/>
    <lineage>
        <taxon>Bacteria</taxon>
        <taxon>Bacillati</taxon>
        <taxon>Bacillota</taxon>
        <taxon>Clostridia</taxon>
        <taxon>Eubacteriales</taxon>
        <taxon>Clostridiaceae</taxon>
        <taxon>Clostridium</taxon>
    </lineage>
</organism>
<keyword evidence="1" id="KW-0677">Repeat</keyword>
<sequence>MNKNAKKIIIFTVISTAFYTWMPSTMSIGEKCAYAYSGDEITSLDLTSEGSILSIYNSITRKGDYRVKKGDKIPVVIYSKIPSNKTSFNLSTIETKAADIRVFVGNENIKLSDIYGKINIAEGQSKTIYIRLYDSKNASDSNYSLEYELVVEREMNDEDSVIDGDTQETIDDNTITLKNYDDIYLNRLVLFDPNSNKIDFSFDKTEPVQNINVDENISYINVKAVPEQQSYKLSINDKDLDPSDDKDTRLVSLDEGKNIIKIRIINSDRKTREYYLVVTRGNSSQVVSNNNTTATTNQNSQTVQAEACWQYRKADGTLAVGWTLIGNDWYYFDASGAMKTGWIKDSSGKWYYLRESGTMAKNTTIDGYKLGPDGIYTK</sequence>
<dbReference type="Proteomes" id="UP001194098">
    <property type="component" value="Unassembled WGS sequence"/>
</dbReference>